<name>A0A162QVZ1_9CLOT</name>
<dbReference type="PATRIC" id="fig|1121326.3.peg.5801"/>
<dbReference type="AlphaFoldDB" id="A0A162QVZ1"/>
<gene>
    <name evidence="2" type="ORF">CLMAG_57430</name>
</gene>
<sequence length="235" mass="27522">MNFRDIEHYYSNLLRLPLKESYSKDELLTKDFLIEKQENMEIYYCTHNEYINPNAKIFIIGITPGFQQMNRSIVIARKCLEENIPLSEIPYICKHEVRFYGILRRNITDMLDQLELNKVLGIEKCMELFEDKDYLIHTTSLIPHAVFVDGKNYNGHSPKILKSKLLLKYIDKYFYPQIESLNKALIVPLGKSIEEILIRFINLGIIEENQCLIGFPHPSGPMVIEGISLIETRKH</sequence>
<protein>
    <recommendedName>
        <fullName evidence="1">Uracil-DNA glycosylase-like domain-containing protein</fullName>
    </recommendedName>
</protein>
<dbReference type="STRING" id="1121326.CLMAG_57430"/>
<comment type="caution">
    <text evidence="2">The sequence shown here is derived from an EMBL/GenBank/DDBJ whole genome shotgun (WGS) entry which is preliminary data.</text>
</comment>
<proteinExistence type="predicted"/>
<dbReference type="Proteomes" id="UP000076603">
    <property type="component" value="Unassembled WGS sequence"/>
</dbReference>
<organism evidence="2 3">
    <name type="scientific">Clostridium magnum DSM 2767</name>
    <dbReference type="NCBI Taxonomy" id="1121326"/>
    <lineage>
        <taxon>Bacteria</taxon>
        <taxon>Bacillati</taxon>
        <taxon>Bacillota</taxon>
        <taxon>Clostridia</taxon>
        <taxon>Eubacteriales</taxon>
        <taxon>Clostridiaceae</taxon>
        <taxon>Clostridium</taxon>
    </lineage>
</organism>
<dbReference type="InterPro" id="IPR005122">
    <property type="entry name" value="Uracil-DNA_glycosylase-like"/>
</dbReference>
<keyword evidence="3" id="KW-1185">Reference proteome</keyword>
<reference evidence="2 3" key="1">
    <citation type="submission" date="2016-04" db="EMBL/GenBank/DDBJ databases">
        <title>Genome sequence of Clostridium magnum DSM 2767.</title>
        <authorList>
            <person name="Poehlein A."/>
            <person name="Uhlig R."/>
            <person name="Fischer R."/>
            <person name="Bahl H."/>
            <person name="Daniel R."/>
        </authorList>
    </citation>
    <scope>NUCLEOTIDE SEQUENCE [LARGE SCALE GENOMIC DNA]</scope>
    <source>
        <strain evidence="2 3">DSM 2767</strain>
    </source>
</reference>
<accession>A0A162QVZ1</accession>
<dbReference type="Pfam" id="PF03167">
    <property type="entry name" value="UDG"/>
    <property type="match status" value="1"/>
</dbReference>
<evidence type="ECO:0000313" key="2">
    <source>
        <dbReference type="EMBL" id="KZL89045.1"/>
    </source>
</evidence>
<evidence type="ECO:0000313" key="3">
    <source>
        <dbReference type="Proteomes" id="UP000076603"/>
    </source>
</evidence>
<evidence type="ECO:0000259" key="1">
    <source>
        <dbReference type="Pfam" id="PF03167"/>
    </source>
</evidence>
<feature type="domain" description="Uracil-DNA glycosylase-like" evidence="1">
    <location>
        <begin position="50"/>
        <end position="220"/>
    </location>
</feature>
<dbReference type="InterPro" id="IPR036895">
    <property type="entry name" value="Uracil-DNA_glycosylase-like_sf"/>
</dbReference>
<dbReference type="SUPFAM" id="SSF52141">
    <property type="entry name" value="Uracil-DNA glycosylase-like"/>
    <property type="match status" value="1"/>
</dbReference>
<dbReference type="EMBL" id="LWAE01000012">
    <property type="protein sequence ID" value="KZL89045.1"/>
    <property type="molecule type" value="Genomic_DNA"/>
</dbReference>